<evidence type="ECO:0000256" key="2">
    <source>
        <dbReference type="ARBA" id="ARBA00023002"/>
    </source>
</evidence>
<dbReference type="AlphaFoldDB" id="A0A1M7PER8"/>
<sequence>MTDAPTLTDPARFRQVLAHFCSGIVVVTALDGDQPIGLTCQSFSALSLDPPLVQFSPARSSTTWPRIRATGRFAINILAAHQRAVSQTFAVSGGDKFAGLRWHAGPHGQPLLDGALAHIECRLTDSYPGGDHEIVVGHVLDLVTSEESTDPLLYFRSQYRRLQPWES</sequence>
<evidence type="ECO:0000259" key="3">
    <source>
        <dbReference type="SMART" id="SM00903"/>
    </source>
</evidence>
<protein>
    <submittedName>
        <fullName evidence="4">NADH-FMN oxidoreductase RutF, flavin reductase (DIM6/NTAB) family</fullName>
    </submittedName>
</protein>
<evidence type="ECO:0000313" key="4">
    <source>
        <dbReference type="EMBL" id="SHN15197.1"/>
    </source>
</evidence>
<name>A0A1M7PER8_9ACTN</name>
<dbReference type="Proteomes" id="UP000184440">
    <property type="component" value="Unassembled WGS sequence"/>
</dbReference>
<keyword evidence="5" id="KW-1185">Reference proteome</keyword>
<evidence type="ECO:0000313" key="5">
    <source>
        <dbReference type="Proteomes" id="UP000184440"/>
    </source>
</evidence>
<proteinExistence type="inferred from homology"/>
<dbReference type="STRING" id="134849.SAMN05443668_103257"/>
<dbReference type="InterPro" id="IPR050268">
    <property type="entry name" value="NADH-dep_flavin_reductase"/>
</dbReference>
<dbReference type="GO" id="GO:0042602">
    <property type="term" value="F:riboflavin reductase (NADPH) activity"/>
    <property type="evidence" value="ECO:0007669"/>
    <property type="project" value="TreeGrafter"/>
</dbReference>
<dbReference type="EMBL" id="FRCS01000003">
    <property type="protein sequence ID" value="SHN15197.1"/>
    <property type="molecule type" value="Genomic_DNA"/>
</dbReference>
<dbReference type="OrthoDB" id="9792858at2"/>
<dbReference type="PANTHER" id="PTHR30466">
    <property type="entry name" value="FLAVIN REDUCTASE"/>
    <property type="match status" value="1"/>
</dbReference>
<dbReference type="InterPro" id="IPR012349">
    <property type="entry name" value="Split_barrel_FMN-bd"/>
</dbReference>
<dbReference type="SMART" id="SM00903">
    <property type="entry name" value="Flavin_Reduct"/>
    <property type="match status" value="1"/>
</dbReference>
<dbReference type="InterPro" id="IPR002563">
    <property type="entry name" value="Flavin_Rdtase-like_dom"/>
</dbReference>
<dbReference type="PANTHER" id="PTHR30466:SF11">
    <property type="entry name" value="FLAVIN-DEPENDENT MONOOXYGENASE, REDUCTASE SUBUNIT HSAB"/>
    <property type="match status" value="1"/>
</dbReference>
<gene>
    <name evidence="4" type="ORF">SAMN05443668_103257</name>
</gene>
<keyword evidence="2" id="KW-0560">Oxidoreductase</keyword>
<dbReference type="SUPFAM" id="SSF50475">
    <property type="entry name" value="FMN-binding split barrel"/>
    <property type="match status" value="1"/>
</dbReference>
<evidence type="ECO:0000256" key="1">
    <source>
        <dbReference type="ARBA" id="ARBA00008898"/>
    </source>
</evidence>
<feature type="domain" description="Flavin reductase like" evidence="3">
    <location>
        <begin position="17"/>
        <end position="161"/>
    </location>
</feature>
<dbReference type="Gene3D" id="2.30.110.10">
    <property type="entry name" value="Electron Transport, Fmn-binding Protein, Chain A"/>
    <property type="match status" value="1"/>
</dbReference>
<dbReference type="Pfam" id="PF01613">
    <property type="entry name" value="Flavin_Reduct"/>
    <property type="match status" value="1"/>
</dbReference>
<comment type="similarity">
    <text evidence="1">Belongs to the non-flavoprotein flavin reductase family.</text>
</comment>
<accession>A0A1M7PER8</accession>
<dbReference type="GO" id="GO:0010181">
    <property type="term" value="F:FMN binding"/>
    <property type="evidence" value="ECO:0007669"/>
    <property type="project" value="InterPro"/>
</dbReference>
<reference evidence="4 5" key="1">
    <citation type="submission" date="2016-11" db="EMBL/GenBank/DDBJ databases">
        <authorList>
            <person name="Jaros S."/>
            <person name="Januszkiewicz K."/>
            <person name="Wedrychowicz H."/>
        </authorList>
    </citation>
    <scope>NUCLEOTIDE SEQUENCE [LARGE SCALE GENOMIC DNA]</scope>
    <source>
        <strain evidence="4 5">DSM 46144</strain>
    </source>
</reference>
<organism evidence="4 5">
    <name type="scientific">Cryptosporangium aurantiacum</name>
    <dbReference type="NCBI Taxonomy" id="134849"/>
    <lineage>
        <taxon>Bacteria</taxon>
        <taxon>Bacillati</taxon>
        <taxon>Actinomycetota</taxon>
        <taxon>Actinomycetes</taxon>
        <taxon>Cryptosporangiales</taxon>
        <taxon>Cryptosporangiaceae</taxon>
        <taxon>Cryptosporangium</taxon>
    </lineage>
</organism>
<dbReference type="RefSeq" id="WP_073255948.1">
    <property type="nucleotide sequence ID" value="NZ_FRCS01000003.1"/>
</dbReference>